<dbReference type="Proteomes" id="UP000235145">
    <property type="component" value="Unassembled WGS sequence"/>
</dbReference>
<proteinExistence type="predicted"/>
<evidence type="ECO:0000313" key="4">
    <source>
        <dbReference type="EMBL" id="KAJ0212718.1"/>
    </source>
</evidence>
<dbReference type="Pfam" id="PF10551">
    <property type="entry name" value="MULE"/>
    <property type="match status" value="1"/>
</dbReference>
<feature type="domain" description="MULE transposase" evidence="2">
    <location>
        <begin position="554"/>
        <end position="640"/>
    </location>
</feature>
<comment type="caution">
    <text evidence="4">The sequence shown here is derived from an EMBL/GenBank/DDBJ whole genome shotgun (WGS) entry which is preliminary data.</text>
</comment>
<accession>A0A9R1VWR7</accession>
<organism evidence="4 5">
    <name type="scientific">Lactuca sativa</name>
    <name type="common">Garden lettuce</name>
    <dbReference type="NCBI Taxonomy" id="4236"/>
    <lineage>
        <taxon>Eukaryota</taxon>
        <taxon>Viridiplantae</taxon>
        <taxon>Streptophyta</taxon>
        <taxon>Embryophyta</taxon>
        <taxon>Tracheophyta</taxon>
        <taxon>Spermatophyta</taxon>
        <taxon>Magnoliopsida</taxon>
        <taxon>eudicotyledons</taxon>
        <taxon>Gunneridae</taxon>
        <taxon>Pentapetalae</taxon>
        <taxon>asterids</taxon>
        <taxon>campanulids</taxon>
        <taxon>Asterales</taxon>
        <taxon>Asteraceae</taxon>
        <taxon>Cichorioideae</taxon>
        <taxon>Cichorieae</taxon>
        <taxon>Lactucinae</taxon>
        <taxon>Lactuca</taxon>
    </lineage>
</organism>
<protein>
    <recommendedName>
        <fullName evidence="6">MULE transposase domain-containing protein</fullName>
    </recommendedName>
</protein>
<dbReference type="PANTHER" id="PTHR31973:SF190">
    <property type="entry name" value="MULE TRANSPOSASE DOMAIN-CONTAINING PROTEIN"/>
    <property type="match status" value="1"/>
</dbReference>
<sequence length="754" mass="86108">MALSIWCFREKFVTVEDLGKTYKGYDNYFTLKIHYSGVFTKVPRRKYVDGVVAYVDYVDTDLFSVHELDDMVRELGYKTEQTLYYHFCIPEYPLGYGLIPLGNDQDVLKMVSYVPKHRLIKVYIETGQTRVASYYKSPSKVVIKELEPDSVSPEMNRKKPCRREAGSCSRKLDLNKSMNPDYEQSQVLDVDEGHDYSKSILPFIRSQGKQSHVIQKEVVNHEIETQEEEPSCQADDGANTTIVDDYEPFVEDYSLYADYDDEFNVQTSFEKQPEVDYLEGMVSDDSGEAFYSESGHGSEDSGDDSDDSEYNMMGLEWLMMSWKLLPLMVFKTKVDVKNYMNSHAVATRRSLYLAKNDKIRIRVKCKGVVSKPSTGVDGGGPSTRSRAKCKGKDVIANKGTCPWAVQISRANENQDWLVKTVQDEYKCLQTRAVKACTSRYVANIIIQQIQSNPKILVKALHDELCKKLEVGMSLQKVARAKSMAESIISWDYQVQYGFLRDYVLELLNTNPSTTVRIDVYPETSLSITIRTFRRIYVCLGALKLGFKSGLRDFLGLDGTFMKGPYPGQVLTVVGLDSNNGIYPVAYEVVETESTSSWTWFLELLGEDLDLGPNSNFTFISDRQKGIIPAMEKVFPSAEHRKNMKKQWKGKDLSDQLWECGRATTVNHFNRAMDELKKINAEAHAWVSKIPANTWAKSHFSGRAHTDCLLNNLCEVFNSKLDEGRDKPIITCLEYIREYLMKRLCVVQKEINKCE</sequence>
<dbReference type="AlphaFoldDB" id="A0A9R1VWR7"/>
<feature type="region of interest" description="Disordered" evidence="1">
    <location>
        <begin position="288"/>
        <end position="308"/>
    </location>
</feature>
<evidence type="ECO:0000256" key="1">
    <source>
        <dbReference type="SAM" id="MobiDB-lite"/>
    </source>
</evidence>
<dbReference type="InterPro" id="IPR018289">
    <property type="entry name" value="MULE_transposase_dom"/>
</dbReference>
<name>A0A9R1VWR7_LACSA</name>
<evidence type="ECO:0008006" key="6">
    <source>
        <dbReference type="Google" id="ProtNLM"/>
    </source>
</evidence>
<dbReference type="Pfam" id="PF26130">
    <property type="entry name" value="PB1-like"/>
    <property type="match status" value="1"/>
</dbReference>
<gene>
    <name evidence="4" type="ORF">LSAT_V11C400202410</name>
</gene>
<keyword evidence="5" id="KW-1185">Reference proteome</keyword>
<dbReference type="EMBL" id="NBSK02000004">
    <property type="protein sequence ID" value="KAJ0212718.1"/>
    <property type="molecule type" value="Genomic_DNA"/>
</dbReference>
<evidence type="ECO:0000313" key="5">
    <source>
        <dbReference type="Proteomes" id="UP000235145"/>
    </source>
</evidence>
<evidence type="ECO:0000259" key="3">
    <source>
        <dbReference type="Pfam" id="PF26130"/>
    </source>
</evidence>
<dbReference type="PANTHER" id="PTHR31973">
    <property type="entry name" value="POLYPROTEIN, PUTATIVE-RELATED"/>
    <property type="match status" value="1"/>
</dbReference>
<dbReference type="InterPro" id="IPR058594">
    <property type="entry name" value="PB1-like_dom_pln"/>
</dbReference>
<feature type="domain" description="PB1-like" evidence="3">
    <location>
        <begin position="26"/>
        <end position="125"/>
    </location>
</feature>
<reference evidence="4 5" key="1">
    <citation type="journal article" date="2017" name="Nat. Commun.">
        <title>Genome assembly with in vitro proximity ligation data and whole-genome triplication in lettuce.</title>
        <authorList>
            <person name="Reyes-Chin-Wo S."/>
            <person name="Wang Z."/>
            <person name="Yang X."/>
            <person name="Kozik A."/>
            <person name="Arikit S."/>
            <person name="Song C."/>
            <person name="Xia L."/>
            <person name="Froenicke L."/>
            <person name="Lavelle D.O."/>
            <person name="Truco M.J."/>
            <person name="Xia R."/>
            <person name="Zhu S."/>
            <person name="Xu C."/>
            <person name="Xu H."/>
            <person name="Xu X."/>
            <person name="Cox K."/>
            <person name="Korf I."/>
            <person name="Meyers B.C."/>
            <person name="Michelmore R.W."/>
        </authorList>
    </citation>
    <scope>NUCLEOTIDE SEQUENCE [LARGE SCALE GENOMIC DNA]</scope>
    <source>
        <strain evidence="5">cv. Salinas</strain>
        <tissue evidence="4">Seedlings</tissue>
    </source>
</reference>
<evidence type="ECO:0000259" key="2">
    <source>
        <dbReference type="Pfam" id="PF10551"/>
    </source>
</evidence>